<evidence type="ECO:0000256" key="13">
    <source>
        <dbReference type="ARBA" id="ARBA00049255"/>
    </source>
</evidence>
<dbReference type="GO" id="GO:0004826">
    <property type="term" value="F:phenylalanine-tRNA ligase activity"/>
    <property type="evidence" value="ECO:0007669"/>
    <property type="project" value="UniProtKB-EC"/>
</dbReference>
<dbReference type="Pfam" id="PF03483">
    <property type="entry name" value="B3_4"/>
    <property type="match status" value="1"/>
</dbReference>
<dbReference type="SUPFAM" id="SSF46955">
    <property type="entry name" value="Putative DNA-binding domain"/>
    <property type="match status" value="2"/>
</dbReference>
<dbReference type="EC" id="6.1.1.20" evidence="4"/>
<comment type="similarity">
    <text evidence="2">Belongs to the phenylalanyl-tRNA synthetase beta subunit family. Type 1 subfamily.</text>
</comment>
<evidence type="ECO:0000256" key="10">
    <source>
        <dbReference type="ARBA" id="ARBA00022917"/>
    </source>
</evidence>
<comment type="cofactor">
    <cofactor evidence="1">
        <name>Mg(2+)</name>
        <dbReference type="ChEBI" id="CHEBI:18420"/>
    </cofactor>
</comment>
<evidence type="ECO:0000259" key="15">
    <source>
        <dbReference type="PROSITE" id="PS51483"/>
    </source>
</evidence>
<dbReference type="GO" id="GO:0003723">
    <property type="term" value="F:RNA binding"/>
    <property type="evidence" value="ECO:0007669"/>
    <property type="project" value="InterPro"/>
</dbReference>
<evidence type="ECO:0000313" key="17">
    <source>
        <dbReference type="Proteomes" id="UP000033860"/>
    </source>
</evidence>
<gene>
    <name evidence="16" type="ORF">UX85_C0003G0020</name>
</gene>
<dbReference type="Gene3D" id="3.30.70.380">
    <property type="entry name" value="Ferrodoxin-fold anticodon-binding domain"/>
    <property type="match status" value="1"/>
</dbReference>
<dbReference type="SMART" id="SM00874">
    <property type="entry name" value="B5"/>
    <property type="match status" value="1"/>
</dbReference>
<evidence type="ECO:0000256" key="5">
    <source>
        <dbReference type="ARBA" id="ARBA00022598"/>
    </source>
</evidence>
<dbReference type="InterPro" id="IPR005146">
    <property type="entry name" value="B3/B4_tRNA-bd"/>
</dbReference>
<evidence type="ECO:0000256" key="2">
    <source>
        <dbReference type="ARBA" id="ARBA00008653"/>
    </source>
</evidence>
<feature type="domain" description="FDX-ACB" evidence="14">
    <location>
        <begin position="578"/>
        <end position="662"/>
    </location>
</feature>
<dbReference type="Pfam" id="PF17759">
    <property type="entry name" value="tRNA_synthFbeta"/>
    <property type="match status" value="1"/>
</dbReference>
<dbReference type="EMBL" id="LCNT01000003">
    <property type="protein sequence ID" value="KKU61361.1"/>
    <property type="molecule type" value="Genomic_DNA"/>
</dbReference>
<evidence type="ECO:0000256" key="8">
    <source>
        <dbReference type="ARBA" id="ARBA00022840"/>
    </source>
</evidence>
<keyword evidence="9" id="KW-0460">Magnesium</keyword>
<dbReference type="Pfam" id="PF03484">
    <property type="entry name" value="B5"/>
    <property type="match status" value="1"/>
</dbReference>
<dbReference type="SUPFAM" id="SSF54991">
    <property type="entry name" value="Anticodon-binding domain of PheRS"/>
    <property type="match status" value="1"/>
</dbReference>
<evidence type="ECO:0000256" key="11">
    <source>
        <dbReference type="ARBA" id="ARBA00023146"/>
    </source>
</evidence>
<dbReference type="GO" id="GO:0005524">
    <property type="term" value="F:ATP binding"/>
    <property type="evidence" value="ECO:0007669"/>
    <property type="project" value="UniProtKB-KW"/>
</dbReference>
<keyword evidence="7" id="KW-0547">Nucleotide-binding</keyword>
<evidence type="ECO:0000259" key="14">
    <source>
        <dbReference type="PROSITE" id="PS51447"/>
    </source>
</evidence>
<evidence type="ECO:0000256" key="9">
    <source>
        <dbReference type="ARBA" id="ARBA00022842"/>
    </source>
</evidence>
<dbReference type="SMART" id="SM00896">
    <property type="entry name" value="FDX-ACB"/>
    <property type="match status" value="1"/>
</dbReference>
<keyword evidence="10" id="KW-0648">Protein biosynthesis</keyword>
<reference evidence="16 17" key="1">
    <citation type="journal article" date="2015" name="Nature">
        <title>rRNA introns, odd ribosomes, and small enigmatic genomes across a large radiation of phyla.</title>
        <authorList>
            <person name="Brown C.T."/>
            <person name="Hug L.A."/>
            <person name="Thomas B.C."/>
            <person name="Sharon I."/>
            <person name="Castelle C.J."/>
            <person name="Singh A."/>
            <person name="Wilkins M.J."/>
            <person name="Williams K.H."/>
            <person name="Banfield J.F."/>
        </authorList>
    </citation>
    <scope>NUCLEOTIDE SEQUENCE [LARGE SCALE GENOMIC DNA]</scope>
</reference>
<protein>
    <recommendedName>
        <fullName evidence="4">phenylalanine--tRNA ligase</fullName>
        <ecNumber evidence="4">6.1.1.20</ecNumber>
    </recommendedName>
    <alternativeName>
        <fullName evidence="12">Phenylalanyl-tRNA synthetase beta subunit</fullName>
    </alternativeName>
</protein>
<dbReference type="PANTHER" id="PTHR10947:SF0">
    <property type="entry name" value="PHENYLALANINE--TRNA LIGASE BETA SUBUNIT"/>
    <property type="match status" value="1"/>
</dbReference>
<dbReference type="AlphaFoldDB" id="A0A0G1RW65"/>
<feature type="domain" description="B5" evidence="15">
    <location>
        <begin position="294"/>
        <end position="371"/>
    </location>
</feature>
<organism evidence="16 17">
    <name type="scientific">Candidatus Beckwithbacteria bacterium GW2011_GWB1_47_15</name>
    <dbReference type="NCBI Taxonomy" id="1618371"/>
    <lineage>
        <taxon>Bacteria</taxon>
        <taxon>Candidatus Beckwithiibacteriota</taxon>
    </lineage>
</organism>
<evidence type="ECO:0000256" key="7">
    <source>
        <dbReference type="ARBA" id="ARBA00022741"/>
    </source>
</evidence>
<sequence>MNISIPHSWLKEYLKTSAGSEKIGELLSLCGPSVEKIRSVAGDAIYDIEVTTNRVDMMSVLGIAREAAAILPQFGFKAAFLPPKLDPISPPQTPLPLTVKDPNGLCPRILAVVLDQVSLGPSPQKIKSRLEAAGLRSLNNVVDVTNYVMTEVGHPTHVFDYDRVSSHSLLLRKAKPGEKITSLEDKTYALPGGDIVIDDGSGEIIDLPGIIGTANSVVTPDTKRIIFFLEANNPVKIRRTSMTLGIRTVAATLNEKGVDPELGSTALKRGVMLLKELTGAKVASKIFDLYPQKPTIQTIKLPLQLIKDRLGVDISGRKVKQILENLGFFFSIDKNEQLSVKPASFRTKDIAIPEDIVEEVARIYGYHKLPSKLPLTQIPTNYPDENFHLEYRLKNILADSGLNEIYTNSMVSRALTSQSGFSINNHLKIKNALSADWQYLRRSLIPSHLEAIGQNPQAKSVSFFELANTYQLRPGKLPEEKLTLLLSTTNDFRYLKGVVDLTLQKLHLAPTFKPQNAVKTPWLDGHTAAIILKNQTLGCLGQVLTPEGFPHKQVNVALFDFRALSQASRAYPAYQPLSPHPPIIEDLTFTLPEKTYLGPVIAAIASCHRLVKAVALTKTYRQNYTFNVTYQSPTQPLTDKAVAPVRKKIVVSLKQKFSADLVGNLR</sequence>
<dbReference type="InterPro" id="IPR005121">
    <property type="entry name" value="Fdx_antiC-bd"/>
</dbReference>
<evidence type="ECO:0000256" key="6">
    <source>
        <dbReference type="ARBA" id="ARBA00022723"/>
    </source>
</evidence>
<dbReference type="Gene3D" id="3.50.40.10">
    <property type="entry name" value="Phenylalanyl-trna Synthetase, Chain B, domain 3"/>
    <property type="match status" value="1"/>
</dbReference>
<dbReference type="PROSITE" id="PS51447">
    <property type="entry name" value="FDX_ACB"/>
    <property type="match status" value="1"/>
</dbReference>
<dbReference type="SUPFAM" id="SSF55681">
    <property type="entry name" value="Class II aaRS and biotin synthetases"/>
    <property type="match status" value="1"/>
</dbReference>
<dbReference type="GO" id="GO:0000287">
    <property type="term" value="F:magnesium ion binding"/>
    <property type="evidence" value="ECO:0007669"/>
    <property type="project" value="InterPro"/>
</dbReference>
<proteinExistence type="inferred from homology"/>
<evidence type="ECO:0000256" key="3">
    <source>
        <dbReference type="ARBA" id="ARBA00011209"/>
    </source>
</evidence>
<dbReference type="NCBIfam" id="TIGR00472">
    <property type="entry name" value="pheT_bact"/>
    <property type="match status" value="1"/>
</dbReference>
<dbReference type="SUPFAM" id="SSF56037">
    <property type="entry name" value="PheT/TilS domain"/>
    <property type="match status" value="1"/>
</dbReference>
<keyword evidence="5 16" id="KW-0436">Ligase</keyword>
<dbReference type="Proteomes" id="UP000033860">
    <property type="component" value="Unassembled WGS sequence"/>
</dbReference>
<name>A0A0G1RW65_9BACT</name>
<dbReference type="SMART" id="SM00873">
    <property type="entry name" value="B3_4"/>
    <property type="match status" value="1"/>
</dbReference>
<dbReference type="InterPro" id="IPR020825">
    <property type="entry name" value="Phe-tRNA_synthase-like_B3/B4"/>
</dbReference>
<comment type="subunit">
    <text evidence="3">Tetramer of two alpha and two beta subunits.</text>
</comment>
<evidence type="ECO:0000313" key="16">
    <source>
        <dbReference type="EMBL" id="KKU61361.1"/>
    </source>
</evidence>
<dbReference type="InterPro" id="IPR045060">
    <property type="entry name" value="Phe-tRNA-ligase_IIc_bsu"/>
</dbReference>
<dbReference type="GO" id="GO:0009328">
    <property type="term" value="C:phenylalanine-tRNA ligase complex"/>
    <property type="evidence" value="ECO:0007669"/>
    <property type="project" value="TreeGrafter"/>
</dbReference>
<dbReference type="InterPro" id="IPR045864">
    <property type="entry name" value="aa-tRNA-synth_II/BPL/LPL"/>
</dbReference>
<evidence type="ECO:0000256" key="12">
    <source>
        <dbReference type="ARBA" id="ARBA00033189"/>
    </source>
</evidence>
<dbReference type="PROSITE" id="PS51483">
    <property type="entry name" value="B5"/>
    <property type="match status" value="1"/>
</dbReference>
<dbReference type="PANTHER" id="PTHR10947">
    <property type="entry name" value="PHENYLALANYL-TRNA SYNTHETASE BETA CHAIN AND LEUCINE-RICH REPEAT-CONTAINING PROTEIN 47"/>
    <property type="match status" value="1"/>
</dbReference>
<dbReference type="GO" id="GO:0006432">
    <property type="term" value="P:phenylalanyl-tRNA aminoacylation"/>
    <property type="evidence" value="ECO:0007669"/>
    <property type="project" value="InterPro"/>
</dbReference>
<dbReference type="PATRIC" id="fig|1618371.3.peg.409"/>
<keyword evidence="11" id="KW-0030">Aminoacyl-tRNA synthetase</keyword>
<comment type="catalytic activity">
    <reaction evidence="13">
        <text>tRNA(Phe) + L-phenylalanine + ATP = L-phenylalanyl-tRNA(Phe) + AMP + diphosphate + H(+)</text>
        <dbReference type="Rhea" id="RHEA:19413"/>
        <dbReference type="Rhea" id="RHEA-COMP:9668"/>
        <dbReference type="Rhea" id="RHEA-COMP:9699"/>
        <dbReference type="ChEBI" id="CHEBI:15378"/>
        <dbReference type="ChEBI" id="CHEBI:30616"/>
        <dbReference type="ChEBI" id="CHEBI:33019"/>
        <dbReference type="ChEBI" id="CHEBI:58095"/>
        <dbReference type="ChEBI" id="CHEBI:78442"/>
        <dbReference type="ChEBI" id="CHEBI:78531"/>
        <dbReference type="ChEBI" id="CHEBI:456215"/>
        <dbReference type="EC" id="6.1.1.20"/>
    </reaction>
</comment>
<evidence type="ECO:0000256" key="1">
    <source>
        <dbReference type="ARBA" id="ARBA00001946"/>
    </source>
</evidence>
<dbReference type="InterPro" id="IPR005147">
    <property type="entry name" value="tRNA_synthase_B5-dom"/>
</dbReference>
<dbReference type="InterPro" id="IPR041616">
    <property type="entry name" value="PheRS_beta_core"/>
</dbReference>
<keyword evidence="8" id="KW-0067">ATP-binding</keyword>
<comment type="caution">
    <text evidence="16">The sequence shown here is derived from an EMBL/GenBank/DDBJ whole genome shotgun (WGS) entry which is preliminary data.</text>
</comment>
<evidence type="ECO:0000256" key="4">
    <source>
        <dbReference type="ARBA" id="ARBA00012814"/>
    </source>
</evidence>
<dbReference type="InterPro" id="IPR036690">
    <property type="entry name" value="Fdx_antiC-bd_sf"/>
</dbReference>
<dbReference type="InterPro" id="IPR004532">
    <property type="entry name" value="Phe-tRNA-ligase_IIc_bsu_bact"/>
</dbReference>
<accession>A0A0G1RW65</accession>
<dbReference type="InterPro" id="IPR009061">
    <property type="entry name" value="DNA-bd_dom_put_sf"/>
</dbReference>
<dbReference type="Gene3D" id="3.30.56.10">
    <property type="match status" value="2"/>
</dbReference>
<keyword evidence="6" id="KW-0479">Metal-binding</keyword>
<dbReference type="Gene3D" id="3.30.930.10">
    <property type="entry name" value="Bira Bifunctional Protein, Domain 2"/>
    <property type="match status" value="1"/>
</dbReference>